<keyword evidence="4" id="KW-0963">Cytoplasm</keyword>
<dbReference type="PANTHER" id="PTHR21237:SF23">
    <property type="entry name" value="GRPE PROTEIN HOMOLOG, MITOCHONDRIAL"/>
    <property type="match status" value="1"/>
</dbReference>
<dbReference type="InterPro" id="IPR000740">
    <property type="entry name" value="GrpE"/>
</dbReference>
<dbReference type="Proteomes" id="UP000240624">
    <property type="component" value="Unassembled WGS sequence"/>
</dbReference>
<feature type="region of interest" description="Disordered" evidence="7">
    <location>
        <begin position="1"/>
        <end position="39"/>
    </location>
</feature>
<dbReference type="GO" id="GO:0000774">
    <property type="term" value="F:adenyl-nucleotide exchange factor activity"/>
    <property type="evidence" value="ECO:0007669"/>
    <property type="project" value="InterPro"/>
</dbReference>
<evidence type="ECO:0000256" key="5">
    <source>
        <dbReference type="RuleBase" id="RU004478"/>
    </source>
</evidence>
<dbReference type="AlphaFoldDB" id="A0A1X6ZW35"/>
<dbReference type="Proteomes" id="UP000193495">
    <property type="component" value="Unassembled WGS sequence"/>
</dbReference>
<dbReference type="GO" id="GO:0005737">
    <property type="term" value="C:cytoplasm"/>
    <property type="evidence" value="ECO:0007669"/>
    <property type="project" value="UniProtKB-SubCell"/>
</dbReference>
<comment type="function">
    <text evidence="4">Participates actively in the response to hyperosmotic and heat shock by preventing the aggregation of stress-denatured proteins, in association with DnaK and GrpE. It is the nucleotide exchange factor for DnaK and may function as a thermosensor. Unfolded proteins bind initially to DnaJ; upon interaction with the DnaJ-bound protein, DnaK hydrolyzes its bound ATP, resulting in the formation of a stable complex. GrpE releases ADP from DnaK; ATP binding to DnaK triggers the release of the substrate protein, thus completing the reaction cycle. Several rounds of ATP-dependent interactions between DnaJ, DnaK and GrpE are required for fully efficient folding.</text>
</comment>
<gene>
    <name evidence="4" type="primary">grpE</name>
    <name evidence="8" type="ORF">CLV79_11012</name>
    <name evidence="9" type="ORF">LOS8367_03076</name>
</gene>
<organism evidence="9 10">
    <name type="scientific">Limimaricola soesokkakensis</name>
    <dbReference type="NCBI Taxonomy" id="1343159"/>
    <lineage>
        <taxon>Bacteria</taxon>
        <taxon>Pseudomonadati</taxon>
        <taxon>Pseudomonadota</taxon>
        <taxon>Alphaproteobacteria</taxon>
        <taxon>Rhodobacterales</taxon>
        <taxon>Paracoccaceae</taxon>
        <taxon>Limimaricola</taxon>
    </lineage>
</organism>
<evidence type="ECO:0000256" key="4">
    <source>
        <dbReference type="HAMAP-Rule" id="MF_01151"/>
    </source>
</evidence>
<dbReference type="PANTHER" id="PTHR21237">
    <property type="entry name" value="GRPE PROTEIN"/>
    <property type="match status" value="1"/>
</dbReference>
<reference evidence="9 10" key="1">
    <citation type="submission" date="2017-03" db="EMBL/GenBank/DDBJ databases">
        <authorList>
            <person name="Afonso C.L."/>
            <person name="Miller P.J."/>
            <person name="Scott M.A."/>
            <person name="Spackman E."/>
            <person name="Goraichik I."/>
            <person name="Dimitrov K.M."/>
            <person name="Suarez D.L."/>
            <person name="Swayne D.E."/>
        </authorList>
    </citation>
    <scope>NUCLEOTIDE SEQUENCE [LARGE SCALE GENOMIC DNA]</scope>
    <source>
        <strain evidence="9 10">CECT 8367</strain>
    </source>
</reference>
<sequence>MEDFEDRKNEFESDTLEPATASQPEPSDGGGGHATHEARIAELTDRWKRAMAEAENARKRAEAARIEGRDHGIALAIEALTPGFDALALGIEAARSGPDAKDKRVAQHLEGLERIRSCFDTAMKALDVRIIAPDDAAFDPAHHEAIDTQVREGVEAGRVLVLHRPGYAIGRRLIRPARVTVSAAPEPQEG</sequence>
<comment type="subunit">
    <text evidence="4">Homodimer.</text>
</comment>
<dbReference type="EMBL" id="FWFY01000011">
    <property type="protein sequence ID" value="SLN63516.1"/>
    <property type="molecule type" value="Genomic_DNA"/>
</dbReference>
<evidence type="ECO:0000313" key="8">
    <source>
        <dbReference type="EMBL" id="PSK83433.1"/>
    </source>
</evidence>
<dbReference type="OrthoDB" id="9789811at2"/>
<dbReference type="SUPFAM" id="SSF51064">
    <property type="entry name" value="Head domain of nucleotide exchange factor GrpE"/>
    <property type="match status" value="1"/>
</dbReference>
<evidence type="ECO:0000313" key="9">
    <source>
        <dbReference type="EMBL" id="SLN63516.1"/>
    </source>
</evidence>
<evidence type="ECO:0000256" key="3">
    <source>
        <dbReference type="ARBA" id="ARBA00023186"/>
    </source>
</evidence>
<dbReference type="HAMAP" id="MF_01151">
    <property type="entry name" value="GrpE"/>
    <property type="match status" value="1"/>
</dbReference>
<dbReference type="EMBL" id="PYGB01000010">
    <property type="protein sequence ID" value="PSK83433.1"/>
    <property type="molecule type" value="Genomic_DNA"/>
</dbReference>
<dbReference type="InterPro" id="IPR013805">
    <property type="entry name" value="GrpE_CC"/>
</dbReference>
<name>A0A1X6ZW35_9RHOB</name>
<dbReference type="PRINTS" id="PR00773">
    <property type="entry name" value="GRPEPROTEIN"/>
</dbReference>
<dbReference type="RefSeq" id="WP_085897401.1">
    <property type="nucleotide sequence ID" value="NZ_FWFY01000011.1"/>
</dbReference>
<evidence type="ECO:0000256" key="2">
    <source>
        <dbReference type="ARBA" id="ARBA00023016"/>
    </source>
</evidence>
<keyword evidence="2 4" id="KW-0346">Stress response</keyword>
<protein>
    <recommendedName>
        <fullName evidence="4">Protein GrpE</fullName>
    </recommendedName>
    <alternativeName>
        <fullName evidence="4">HSP-70 cofactor</fullName>
    </alternativeName>
</protein>
<proteinExistence type="inferred from homology"/>
<dbReference type="Pfam" id="PF01025">
    <property type="entry name" value="GrpE"/>
    <property type="match status" value="1"/>
</dbReference>
<evidence type="ECO:0000256" key="1">
    <source>
        <dbReference type="ARBA" id="ARBA00009054"/>
    </source>
</evidence>
<feature type="coiled-coil region" evidence="6">
    <location>
        <begin position="40"/>
        <end position="69"/>
    </location>
</feature>
<evidence type="ECO:0000256" key="7">
    <source>
        <dbReference type="SAM" id="MobiDB-lite"/>
    </source>
</evidence>
<dbReference type="GO" id="GO:0042803">
    <property type="term" value="F:protein homodimerization activity"/>
    <property type="evidence" value="ECO:0007669"/>
    <property type="project" value="InterPro"/>
</dbReference>
<accession>A0A1X6ZW35</accession>
<keyword evidence="6" id="KW-0175">Coiled coil</keyword>
<dbReference type="SUPFAM" id="SSF58014">
    <property type="entry name" value="Coiled-coil domain of nucleotide exchange factor GrpE"/>
    <property type="match status" value="1"/>
</dbReference>
<dbReference type="GO" id="GO:0051087">
    <property type="term" value="F:protein-folding chaperone binding"/>
    <property type="evidence" value="ECO:0007669"/>
    <property type="project" value="InterPro"/>
</dbReference>
<feature type="compositionally biased region" description="Basic and acidic residues" evidence="7">
    <location>
        <begin position="1"/>
        <end position="11"/>
    </location>
</feature>
<keyword evidence="3 4" id="KW-0143">Chaperone</keyword>
<dbReference type="Gene3D" id="3.90.20.20">
    <property type="match status" value="1"/>
</dbReference>
<comment type="subcellular location">
    <subcellularLocation>
        <location evidence="4">Cytoplasm</location>
    </subcellularLocation>
</comment>
<evidence type="ECO:0000313" key="11">
    <source>
        <dbReference type="Proteomes" id="UP000240624"/>
    </source>
</evidence>
<evidence type="ECO:0000256" key="6">
    <source>
        <dbReference type="SAM" id="Coils"/>
    </source>
</evidence>
<dbReference type="Gene3D" id="2.30.22.10">
    <property type="entry name" value="Head domain of nucleotide exchange factor GrpE"/>
    <property type="match status" value="1"/>
</dbReference>
<dbReference type="CDD" id="cd00446">
    <property type="entry name" value="GrpE"/>
    <property type="match status" value="1"/>
</dbReference>
<dbReference type="InterPro" id="IPR009012">
    <property type="entry name" value="GrpE_head"/>
</dbReference>
<comment type="similarity">
    <text evidence="1 4 5">Belongs to the GrpE family.</text>
</comment>
<keyword evidence="11" id="KW-1185">Reference proteome</keyword>
<reference evidence="8 11" key="2">
    <citation type="submission" date="2018-03" db="EMBL/GenBank/DDBJ databases">
        <title>Genomic Encyclopedia of Archaeal and Bacterial Type Strains, Phase II (KMG-II): from individual species to whole genera.</title>
        <authorList>
            <person name="Goeker M."/>
        </authorList>
    </citation>
    <scope>NUCLEOTIDE SEQUENCE [LARGE SCALE GENOMIC DNA]</scope>
    <source>
        <strain evidence="8 11">DSM 29956</strain>
    </source>
</reference>
<dbReference type="GO" id="GO:0006457">
    <property type="term" value="P:protein folding"/>
    <property type="evidence" value="ECO:0007669"/>
    <property type="project" value="InterPro"/>
</dbReference>
<evidence type="ECO:0000313" key="10">
    <source>
        <dbReference type="Proteomes" id="UP000193495"/>
    </source>
</evidence>
<dbReference type="GO" id="GO:0051082">
    <property type="term" value="F:unfolded protein binding"/>
    <property type="evidence" value="ECO:0007669"/>
    <property type="project" value="TreeGrafter"/>
</dbReference>